<reference evidence="1" key="1">
    <citation type="submission" date="2019-12" db="EMBL/GenBank/DDBJ databases">
        <title>An insight into the sialome of adult female Ixodes ricinus ticks feeding for 6 days.</title>
        <authorList>
            <person name="Perner J."/>
            <person name="Ribeiro J.M.C."/>
        </authorList>
    </citation>
    <scope>NUCLEOTIDE SEQUENCE</scope>
    <source>
        <strain evidence="1">Semi-engorged</strain>
        <tissue evidence="1">Salivary glands</tissue>
    </source>
</reference>
<accession>A0A6B0UAA3</accession>
<name>A0A6B0UAA3_IXORI</name>
<organism evidence="1">
    <name type="scientific">Ixodes ricinus</name>
    <name type="common">Common tick</name>
    <name type="synonym">Acarus ricinus</name>
    <dbReference type="NCBI Taxonomy" id="34613"/>
    <lineage>
        <taxon>Eukaryota</taxon>
        <taxon>Metazoa</taxon>
        <taxon>Ecdysozoa</taxon>
        <taxon>Arthropoda</taxon>
        <taxon>Chelicerata</taxon>
        <taxon>Arachnida</taxon>
        <taxon>Acari</taxon>
        <taxon>Parasitiformes</taxon>
        <taxon>Ixodida</taxon>
        <taxon>Ixodoidea</taxon>
        <taxon>Ixodidae</taxon>
        <taxon>Ixodinae</taxon>
        <taxon>Ixodes</taxon>
    </lineage>
</organism>
<evidence type="ECO:0000313" key="1">
    <source>
        <dbReference type="EMBL" id="MXU82953.1"/>
    </source>
</evidence>
<protein>
    <submittedName>
        <fullName evidence="1">Putative secreted protein</fullName>
    </submittedName>
</protein>
<sequence>MQFTRLSFLYMLVTGNMQADRTGQRAIFTKSQFKALNRGRYKSFGSVGYGFVALRSRIIPIYFLPTSAEQRF</sequence>
<dbReference type="EMBL" id="GIFC01000870">
    <property type="protein sequence ID" value="MXU82953.1"/>
    <property type="molecule type" value="Transcribed_RNA"/>
</dbReference>
<dbReference type="AlphaFoldDB" id="A0A6B0UAA3"/>
<proteinExistence type="predicted"/>